<keyword evidence="5 13" id="KW-0808">Transferase</keyword>
<evidence type="ECO:0000256" key="11">
    <source>
        <dbReference type="ARBA" id="ARBA00023242"/>
    </source>
</evidence>
<dbReference type="Gene3D" id="1.10.357.90">
    <property type="match status" value="1"/>
</dbReference>
<keyword evidence="4 13" id="KW-0158">Chromosome</keyword>
<dbReference type="PANTHER" id="PTHR12066">
    <property type="entry name" value="TELOMERASE REVERSE TRANSCRIPTASE"/>
    <property type="match status" value="1"/>
</dbReference>
<dbReference type="InterPro" id="IPR000477">
    <property type="entry name" value="RT_dom"/>
</dbReference>
<comment type="caution">
    <text evidence="17">The sequence shown here is derived from an EMBL/GenBank/DDBJ whole genome shotgun (WGS) entry which is preliminary data.</text>
</comment>
<evidence type="ECO:0000256" key="5">
    <source>
        <dbReference type="ARBA" id="ARBA00022679"/>
    </source>
</evidence>
<protein>
    <recommendedName>
        <fullName evidence="3 13">Telomerase reverse transcriptase</fullName>
        <ecNumber evidence="2 13">2.7.7.49</ecNumber>
    </recommendedName>
    <alternativeName>
        <fullName evidence="13">Telomerase catalytic subunit</fullName>
    </alternativeName>
</protein>
<evidence type="ECO:0000256" key="12">
    <source>
        <dbReference type="ARBA" id="ARBA00048173"/>
    </source>
</evidence>
<comment type="function">
    <text evidence="13">Telomerase is a ribonucleoprotein enzyme essential for the replication of chromosome termini in most eukaryotes. It elongates telomeres. It is a reverse transcriptase that adds simple sequence repeats to chromosome ends by copying a template sequence within the RNA component of the enzyme.</text>
</comment>
<evidence type="ECO:0000256" key="6">
    <source>
        <dbReference type="ARBA" id="ARBA00022695"/>
    </source>
</evidence>
<evidence type="ECO:0000256" key="15">
    <source>
        <dbReference type="SAM" id="Phobius"/>
    </source>
</evidence>
<evidence type="ECO:0000256" key="4">
    <source>
        <dbReference type="ARBA" id="ARBA00022454"/>
    </source>
</evidence>
<keyword evidence="9 13" id="KW-0779">Telomere</keyword>
<dbReference type="GO" id="GO:0046872">
    <property type="term" value="F:metal ion binding"/>
    <property type="evidence" value="ECO:0007669"/>
    <property type="project" value="UniProtKB-KW"/>
</dbReference>
<feature type="compositionally biased region" description="Pro residues" evidence="14">
    <location>
        <begin position="64"/>
        <end position="73"/>
    </location>
</feature>
<dbReference type="Proteomes" id="UP000274822">
    <property type="component" value="Unassembled WGS sequence"/>
</dbReference>
<dbReference type="Gene3D" id="1.10.132.70">
    <property type="match status" value="1"/>
</dbReference>
<accession>A0A433QVH5</accession>
<evidence type="ECO:0000256" key="10">
    <source>
        <dbReference type="ARBA" id="ARBA00022918"/>
    </source>
</evidence>
<keyword evidence="10 13" id="KW-0695">RNA-directed DNA polymerase</keyword>
<keyword evidence="6 13" id="KW-0548">Nucleotidyltransferase</keyword>
<dbReference type="EC" id="2.7.7.49" evidence="2 13"/>
<evidence type="ECO:0000256" key="9">
    <source>
        <dbReference type="ARBA" id="ARBA00022895"/>
    </source>
</evidence>
<keyword evidence="8 13" id="KW-0460">Magnesium</keyword>
<dbReference type="Pfam" id="PF21399">
    <property type="entry name" value="TERT_C"/>
    <property type="match status" value="1"/>
</dbReference>
<evidence type="ECO:0000256" key="14">
    <source>
        <dbReference type="SAM" id="MobiDB-lite"/>
    </source>
</evidence>
<dbReference type="GO" id="GO:0042162">
    <property type="term" value="F:telomeric DNA binding"/>
    <property type="evidence" value="ECO:0007669"/>
    <property type="project" value="TreeGrafter"/>
</dbReference>
<proteinExistence type="inferred from homology"/>
<dbReference type="PROSITE" id="PS50878">
    <property type="entry name" value="RT_POL"/>
    <property type="match status" value="1"/>
</dbReference>
<dbReference type="AlphaFoldDB" id="A0A433QVH5"/>
<sequence length="1008" mass="116489">MQRKRKLTCNRANTTEKGKPPSTIQIFRLRMFYARPNYNMAGEILFGLPKIHVLNRYRGTSPTPRSPQPPSVTPSPDIDPIILSATGSAASGDTNRDATAEHILKYIFPRHFGLENMFVGAAALSPEASSRFVRPKEFLLRTQEIQASKNPIKIHWRMRAIKPLVQRMQMLHSRCQYKNLLMFYCPVKGCNNTVENNWRITRSDTKVDGMQQADASWNGDQNRTNSNDAEILMEVENIANKQHVETDGRVPEADQGNALEPLDDEISPNPIALFSSYHQVSSFVQAILKLVIPRDFWGSDSNRKLTFNAVDRFVRMRKFETISLHEILQGFKVNDCLWLRPRDVSYTDIHSRVQPDTDATVKLTPTSRKAHVRPEEAQKRREMLMEFIYWLFDSFVVPLIKTNFYVTESSPHRNRIFYFRHDLWVKISKPVLDRLMADNFQEVASEEVSSILSQRKLGHSYIRLLPKETGVRPIINLRRKTIMNTSKFNNKSSTPSPWVGSSINMILQNSFHILTFEKSEHPEALGGSVLGMNEIYQRFKTFKQHIYNTSKANEPLYFAKVDITHCFDSIDQAKLLDILQSVVENDEYLLQRYAIMFPSSGKIRKAYIRKAHPTTKFREFPELAHELAQLLRQTVFVDHVVYIYEDRKAVFELLDEHIRMNFVKVGEQYYKQVIGLPQGSCLSTLLCNYFYGDLEKTKLSFVASDTNGMLLRFVDDFLYVSLSKDLVTRFLKAMYKGHPSYGCFINKDKSLVNFDIAIDGIGVPRLEKSLDFPWCGLLLHTKTLDVKADYSRYRGACILVMQILNFGCDFCKHLFLTTMALSFVCCLGFVLYCFFLDVNDAITTENSRHPGEALVHKMMQMLKPKCHPIYINTALNSIFTVLRNIYQNFLLCAMKFHCHARSLPHQDQKFLTGAVFDILNFGYTLLRNRVVSPMSKSFQLECNVKELEVLWLGAHAFFIVLLKKQTSYPIVLRTLEKTLLDKRFNPFRKKLAAVVDRRLSKDFEDILF</sequence>
<gene>
    <name evidence="17" type="ORF">BC938DRAFT_483698</name>
</gene>
<reference evidence="17 18" key="1">
    <citation type="journal article" date="2018" name="New Phytol.">
        <title>Phylogenomics of Endogonaceae and evolution of mycorrhizas within Mucoromycota.</title>
        <authorList>
            <person name="Chang Y."/>
            <person name="Desiro A."/>
            <person name="Na H."/>
            <person name="Sandor L."/>
            <person name="Lipzen A."/>
            <person name="Clum A."/>
            <person name="Barry K."/>
            <person name="Grigoriev I.V."/>
            <person name="Martin F.M."/>
            <person name="Stajich J.E."/>
            <person name="Smith M.E."/>
            <person name="Bonito G."/>
            <person name="Spatafora J.W."/>
        </authorList>
    </citation>
    <scope>NUCLEOTIDE SEQUENCE [LARGE SCALE GENOMIC DNA]</scope>
    <source>
        <strain evidence="17 18">AD002</strain>
    </source>
</reference>
<keyword evidence="18" id="KW-1185">Reference proteome</keyword>
<comment type="catalytic activity">
    <reaction evidence="12 13">
        <text>DNA(n) + a 2'-deoxyribonucleoside 5'-triphosphate = DNA(n+1) + diphosphate</text>
        <dbReference type="Rhea" id="RHEA:22508"/>
        <dbReference type="Rhea" id="RHEA-COMP:17339"/>
        <dbReference type="Rhea" id="RHEA-COMP:17340"/>
        <dbReference type="ChEBI" id="CHEBI:33019"/>
        <dbReference type="ChEBI" id="CHEBI:61560"/>
        <dbReference type="ChEBI" id="CHEBI:173112"/>
        <dbReference type="EC" id="2.7.7.49"/>
    </reaction>
</comment>
<dbReference type="InterPro" id="IPR043502">
    <property type="entry name" value="DNA/RNA_pol_sf"/>
</dbReference>
<evidence type="ECO:0000313" key="18">
    <source>
        <dbReference type="Proteomes" id="UP000274822"/>
    </source>
</evidence>
<evidence type="ECO:0000256" key="3">
    <source>
        <dbReference type="ARBA" id="ARBA00016182"/>
    </source>
</evidence>
<dbReference type="Pfam" id="PF12009">
    <property type="entry name" value="Telomerase_RBD"/>
    <property type="match status" value="1"/>
</dbReference>
<dbReference type="GO" id="GO:0003720">
    <property type="term" value="F:telomerase activity"/>
    <property type="evidence" value="ECO:0007669"/>
    <property type="project" value="InterPro"/>
</dbReference>
<evidence type="ECO:0000256" key="2">
    <source>
        <dbReference type="ARBA" id="ARBA00012493"/>
    </source>
</evidence>
<dbReference type="Gene3D" id="3.30.70.2630">
    <property type="match status" value="1"/>
</dbReference>
<dbReference type="InterPro" id="IPR049139">
    <property type="entry name" value="TERT_C"/>
</dbReference>
<evidence type="ECO:0000256" key="1">
    <source>
        <dbReference type="ARBA" id="ARBA00008001"/>
    </source>
</evidence>
<keyword evidence="15" id="KW-1133">Transmembrane helix</keyword>
<evidence type="ECO:0000256" key="7">
    <source>
        <dbReference type="ARBA" id="ARBA00022723"/>
    </source>
</evidence>
<dbReference type="GO" id="GO:0070034">
    <property type="term" value="F:telomerase RNA binding"/>
    <property type="evidence" value="ECO:0007669"/>
    <property type="project" value="TreeGrafter"/>
</dbReference>
<keyword evidence="7 13" id="KW-0479">Metal-binding</keyword>
<organism evidence="17 18">
    <name type="scientific">Jimgerdemannia flammicorona</name>
    <dbReference type="NCBI Taxonomy" id="994334"/>
    <lineage>
        <taxon>Eukaryota</taxon>
        <taxon>Fungi</taxon>
        <taxon>Fungi incertae sedis</taxon>
        <taxon>Mucoromycota</taxon>
        <taxon>Mucoromycotina</taxon>
        <taxon>Endogonomycetes</taxon>
        <taxon>Endogonales</taxon>
        <taxon>Endogonaceae</taxon>
        <taxon>Jimgerdemannia</taxon>
    </lineage>
</organism>
<comment type="subcellular location">
    <subcellularLocation>
        <location evidence="13">Nucleus</location>
    </subcellularLocation>
    <subcellularLocation>
        <location evidence="13">Chromosome</location>
        <location evidence="13">Telomere</location>
    </subcellularLocation>
</comment>
<keyword evidence="11 13" id="KW-0539">Nucleus</keyword>
<feature type="transmembrane region" description="Helical" evidence="15">
    <location>
        <begin position="814"/>
        <end position="838"/>
    </location>
</feature>
<dbReference type="GO" id="GO:0000781">
    <property type="term" value="C:chromosome, telomeric region"/>
    <property type="evidence" value="ECO:0007669"/>
    <property type="project" value="UniProtKB-SubCell"/>
</dbReference>
<feature type="region of interest" description="Disordered" evidence="14">
    <location>
        <begin position="58"/>
        <end position="78"/>
    </location>
</feature>
<dbReference type="InterPro" id="IPR003545">
    <property type="entry name" value="Telomerase_RT"/>
</dbReference>
<dbReference type="SMART" id="SM00975">
    <property type="entry name" value="Telomerase_RBD"/>
    <property type="match status" value="1"/>
</dbReference>
<feature type="domain" description="Reverse transcriptase" evidence="16">
    <location>
        <begin position="446"/>
        <end position="779"/>
    </location>
</feature>
<keyword evidence="15" id="KW-0472">Membrane</keyword>
<evidence type="ECO:0000256" key="13">
    <source>
        <dbReference type="RuleBase" id="RU365061"/>
    </source>
</evidence>
<name>A0A433QVH5_9FUNG</name>
<dbReference type="InterPro" id="IPR021891">
    <property type="entry name" value="Telomerase_RBD"/>
</dbReference>
<evidence type="ECO:0000259" key="16">
    <source>
        <dbReference type="PROSITE" id="PS50878"/>
    </source>
</evidence>
<dbReference type="PANTHER" id="PTHR12066:SF0">
    <property type="entry name" value="TELOMERASE REVERSE TRANSCRIPTASE"/>
    <property type="match status" value="1"/>
</dbReference>
<evidence type="ECO:0000256" key="8">
    <source>
        <dbReference type="ARBA" id="ARBA00022842"/>
    </source>
</evidence>
<keyword evidence="15" id="KW-0812">Transmembrane</keyword>
<dbReference type="PRINTS" id="PR01365">
    <property type="entry name" value="TELOMERASERT"/>
</dbReference>
<dbReference type="GO" id="GO:0000333">
    <property type="term" value="C:telomerase catalytic core complex"/>
    <property type="evidence" value="ECO:0007669"/>
    <property type="project" value="TreeGrafter"/>
</dbReference>
<dbReference type="CDD" id="cd01648">
    <property type="entry name" value="TERT"/>
    <property type="match status" value="1"/>
</dbReference>
<comment type="similarity">
    <text evidence="1 13">Belongs to the reverse transcriptase family. Telomerase subfamily.</text>
</comment>
<evidence type="ECO:0000313" key="17">
    <source>
        <dbReference type="EMBL" id="RUS33821.1"/>
    </source>
</evidence>
<dbReference type="GO" id="GO:0007004">
    <property type="term" value="P:telomere maintenance via telomerase"/>
    <property type="evidence" value="ECO:0007669"/>
    <property type="project" value="TreeGrafter"/>
</dbReference>
<dbReference type="EMBL" id="RBNJ01000902">
    <property type="protein sequence ID" value="RUS33821.1"/>
    <property type="molecule type" value="Genomic_DNA"/>
</dbReference>
<dbReference type="SUPFAM" id="SSF56672">
    <property type="entry name" value="DNA/RNA polymerases"/>
    <property type="match status" value="1"/>
</dbReference>
<feature type="region of interest" description="Disordered" evidence="14">
    <location>
        <begin position="1"/>
        <end position="20"/>
    </location>
</feature>